<dbReference type="RefSeq" id="WP_369060313.1">
    <property type="nucleotide sequence ID" value="NZ_CP158375.1"/>
</dbReference>
<evidence type="ECO:0000313" key="2">
    <source>
        <dbReference type="EMBL" id="XDO97231.1"/>
    </source>
</evidence>
<reference evidence="2" key="1">
    <citation type="submission" date="2024-06" db="EMBL/GenBank/DDBJ databases">
        <title>Caulobacter inopinatus, sp. nov.</title>
        <authorList>
            <person name="Donachie S.P."/>
        </authorList>
    </citation>
    <scope>NUCLEOTIDE SEQUENCE</scope>
    <source>
        <strain evidence="2">73W</strain>
    </source>
</reference>
<sequence>MRKALPALALGSLAATPALAADLNVTVEIPRLSVAEYHRPYVAIWLERPDQTAVGTFAVWYDTKLKNNEGEKWLKDIRQWWRRAGREMSFPVDGVTTPTRAPGRHTINFNSAKGPLKGLPAGEYMLVVEAAREVGGRELVKVPVQWPPKAAKTTSAKGATELGAVTVVAKP</sequence>
<dbReference type="Pfam" id="PF10029">
    <property type="entry name" value="DUF2271"/>
    <property type="match status" value="1"/>
</dbReference>
<dbReference type="EMBL" id="CP158375">
    <property type="protein sequence ID" value="XDO97231.1"/>
    <property type="molecule type" value="Genomic_DNA"/>
</dbReference>
<gene>
    <name evidence="2" type="ORF">ABOZ73_02090</name>
</gene>
<evidence type="ECO:0000256" key="1">
    <source>
        <dbReference type="SAM" id="SignalP"/>
    </source>
</evidence>
<feature type="signal peptide" evidence="1">
    <location>
        <begin position="1"/>
        <end position="20"/>
    </location>
</feature>
<dbReference type="PIRSF" id="PIRSF014995">
    <property type="entry name" value="UCP014995"/>
    <property type="match status" value="1"/>
</dbReference>
<name>A0AB39KTT9_9CAUL</name>
<accession>A0AB39KTT9</accession>
<organism evidence="2">
    <name type="scientific">Caulobacter sp. 73W</name>
    <dbReference type="NCBI Taxonomy" id="3161137"/>
    <lineage>
        <taxon>Bacteria</taxon>
        <taxon>Pseudomonadati</taxon>
        <taxon>Pseudomonadota</taxon>
        <taxon>Alphaproteobacteria</taxon>
        <taxon>Caulobacterales</taxon>
        <taxon>Caulobacteraceae</taxon>
        <taxon>Caulobacter</taxon>
    </lineage>
</organism>
<feature type="chain" id="PRO_5044299734" evidence="1">
    <location>
        <begin position="21"/>
        <end position="171"/>
    </location>
</feature>
<protein>
    <submittedName>
        <fullName evidence="2">DUF2271 domain-containing protein</fullName>
    </submittedName>
</protein>
<keyword evidence="1" id="KW-0732">Signal</keyword>
<proteinExistence type="predicted"/>
<dbReference type="InterPro" id="IPR014469">
    <property type="entry name" value="DUF2271"/>
</dbReference>
<dbReference type="AlphaFoldDB" id="A0AB39KTT9"/>